<dbReference type="AlphaFoldDB" id="A0A7Y9WY54"/>
<protein>
    <recommendedName>
        <fullName evidence="3">Lipoprotein</fullName>
    </recommendedName>
</protein>
<name>A0A7Y9WY54_9ACTN</name>
<dbReference type="PROSITE" id="PS51257">
    <property type="entry name" value="PROKAR_LIPOPROTEIN"/>
    <property type="match status" value="1"/>
</dbReference>
<evidence type="ECO:0008006" key="3">
    <source>
        <dbReference type="Google" id="ProtNLM"/>
    </source>
</evidence>
<accession>A0A7Y9WY54</accession>
<reference evidence="1 2" key="1">
    <citation type="submission" date="2020-07" db="EMBL/GenBank/DDBJ databases">
        <title>Sequencing the genomes of 1000 actinobacteria strains.</title>
        <authorList>
            <person name="Klenk H.-P."/>
        </authorList>
    </citation>
    <scope>NUCLEOTIDE SEQUENCE [LARGE SCALE GENOMIC DNA]</scope>
    <source>
        <strain evidence="1 2">DSM 45876</strain>
    </source>
</reference>
<sequence>MTRTRPVGPTMVGALTSTILLFATGCSGQSATPAPAAATQLSAPAAATRIDKPAKLLGTWTESVDRVIRGQAEQNMGNFKKLLATGPTSATGTAYVRAEEVYSRERGLHIPSDDQRVILISAVSGTITDPTATLDKIFAGLPKVTDVGSVAPGPLGGVAGCGTGQAGTGIPVDVCAWSDQHTIGMVTFMNFTKTDDSRGVFGQIRAELERPAR</sequence>
<organism evidence="1 2">
    <name type="scientific">Micromonospora jinlongensis</name>
    <dbReference type="NCBI Taxonomy" id="1287877"/>
    <lineage>
        <taxon>Bacteria</taxon>
        <taxon>Bacillati</taxon>
        <taxon>Actinomycetota</taxon>
        <taxon>Actinomycetes</taxon>
        <taxon>Micromonosporales</taxon>
        <taxon>Micromonosporaceae</taxon>
        <taxon>Micromonospora</taxon>
    </lineage>
</organism>
<evidence type="ECO:0000313" key="2">
    <source>
        <dbReference type="Proteomes" id="UP000523545"/>
    </source>
</evidence>
<dbReference type="EMBL" id="JACCHK010000001">
    <property type="protein sequence ID" value="NYH41701.1"/>
    <property type="molecule type" value="Genomic_DNA"/>
</dbReference>
<dbReference type="Proteomes" id="UP000523545">
    <property type="component" value="Unassembled WGS sequence"/>
</dbReference>
<gene>
    <name evidence="1" type="ORF">HNR22_001428</name>
</gene>
<keyword evidence="2" id="KW-1185">Reference proteome</keyword>
<evidence type="ECO:0000313" key="1">
    <source>
        <dbReference type="EMBL" id="NYH41701.1"/>
    </source>
</evidence>
<comment type="caution">
    <text evidence="1">The sequence shown here is derived from an EMBL/GenBank/DDBJ whole genome shotgun (WGS) entry which is preliminary data.</text>
</comment>
<proteinExistence type="predicted"/>